<evidence type="ECO:0000313" key="8">
    <source>
        <dbReference type="EMBL" id="KAH3678555.1"/>
    </source>
</evidence>
<sequence length="147" mass="17275">MNTINSKIPKFQSSIIQQIRGIRTKKSRVATVSTGTQRVITQLSVISGRKKYPRLLKLSNEDRIRHETINKAWSLYQKDLRNERNEQLELQYNSILNALNDLKQVDIELFKVANKKEKGKRFPIDLRIPVDFPANKVWHYEVKSNKK</sequence>
<proteinExistence type="inferred from homology"/>
<evidence type="ECO:0000256" key="6">
    <source>
        <dbReference type="ARBA" id="ARBA00023274"/>
    </source>
</evidence>
<dbReference type="Gene3D" id="6.10.250.3440">
    <property type="match status" value="1"/>
</dbReference>
<dbReference type="AlphaFoldDB" id="A0A9P8PVW6"/>
<dbReference type="GO" id="GO:1990904">
    <property type="term" value="C:ribonucleoprotein complex"/>
    <property type="evidence" value="ECO:0007669"/>
    <property type="project" value="UniProtKB-KW"/>
</dbReference>
<dbReference type="Pfam" id="PF09812">
    <property type="entry name" value="MRP-L28"/>
    <property type="match status" value="1"/>
</dbReference>
<dbReference type="GO" id="GO:0032543">
    <property type="term" value="P:mitochondrial translation"/>
    <property type="evidence" value="ECO:0007669"/>
    <property type="project" value="InterPro"/>
</dbReference>
<keyword evidence="5" id="KW-0496">Mitochondrion</keyword>
<name>A0A9P8PVW6_9ASCO</name>
<comment type="caution">
    <text evidence="8">The sequence shown here is derived from an EMBL/GenBank/DDBJ whole genome shotgun (WGS) entry which is preliminary data.</text>
</comment>
<dbReference type="PANTHER" id="PTHR39150:SF1">
    <property type="entry name" value="LARGE RIBOSOMAL SUBUNIT PROTEIN ML40"/>
    <property type="match status" value="1"/>
</dbReference>
<dbReference type="EMBL" id="JAEUBF010000438">
    <property type="protein sequence ID" value="KAH3678555.1"/>
    <property type="molecule type" value="Genomic_DNA"/>
</dbReference>
<dbReference type="InterPro" id="IPR042831">
    <property type="entry name" value="Ribosomal_mL40_fung"/>
</dbReference>
<dbReference type="InterPro" id="IPR019192">
    <property type="entry name" value="Ribosomal_mL40"/>
</dbReference>
<protein>
    <recommendedName>
        <fullName evidence="7">Large ribosomal subunit protein mL40</fullName>
    </recommendedName>
</protein>
<comment type="similarity">
    <text evidence="2">Belongs to the mitochondrion-specific ribosomal protein mL40 family.</text>
</comment>
<evidence type="ECO:0000256" key="2">
    <source>
        <dbReference type="ARBA" id="ARBA00009360"/>
    </source>
</evidence>
<dbReference type="FunFam" id="6.10.250.3440:FF:000001">
    <property type="entry name" value="Mitochondrial ribosomal protein L40"/>
    <property type="match status" value="1"/>
</dbReference>
<keyword evidence="9" id="KW-1185">Reference proteome</keyword>
<evidence type="ECO:0000256" key="4">
    <source>
        <dbReference type="ARBA" id="ARBA00022980"/>
    </source>
</evidence>
<evidence type="ECO:0000256" key="3">
    <source>
        <dbReference type="ARBA" id="ARBA00022946"/>
    </source>
</evidence>
<evidence type="ECO:0000313" key="9">
    <source>
        <dbReference type="Proteomes" id="UP000769528"/>
    </source>
</evidence>
<comment type="subcellular location">
    <subcellularLocation>
        <location evidence="1">Mitochondrion</location>
    </subcellularLocation>
</comment>
<keyword evidence="6" id="KW-0687">Ribonucleoprotein</keyword>
<dbReference type="PANTHER" id="PTHR39150">
    <property type="entry name" value="54S RIBOSOMAL PROTEIN L28, MITOCHONDRIAL"/>
    <property type="match status" value="1"/>
</dbReference>
<evidence type="ECO:0000256" key="1">
    <source>
        <dbReference type="ARBA" id="ARBA00004173"/>
    </source>
</evidence>
<dbReference type="GO" id="GO:0003735">
    <property type="term" value="F:structural constituent of ribosome"/>
    <property type="evidence" value="ECO:0007669"/>
    <property type="project" value="InterPro"/>
</dbReference>
<evidence type="ECO:0000256" key="5">
    <source>
        <dbReference type="ARBA" id="ARBA00023128"/>
    </source>
</evidence>
<keyword evidence="4" id="KW-0689">Ribosomal protein</keyword>
<reference evidence="8" key="2">
    <citation type="submission" date="2021-01" db="EMBL/GenBank/DDBJ databases">
        <authorList>
            <person name="Schikora-Tamarit M.A."/>
        </authorList>
    </citation>
    <scope>NUCLEOTIDE SEQUENCE</scope>
    <source>
        <strain evidence="8">CBS6341</strain>
    </source>
</reference>
<dbReference type="GO" id="GO:0005739">
    <property type="term" value="C:mitochondrion"/>
    <property type="evidence" value="ECO:0007669"/>
    <property type="project" value="UniProtKB-SubCell"/>
</dbReference>
<keyword evidence="3" id="KW-0809">Transit peptide</keyword>
<dbReference type="OrthoDB" id="2098203at2759"/>
<accession>A0A9P8PVW6</accession>
<organism evidence="8 9">
    <name type="scientific">Wickerhamomyces mucosus</name>
    <dbReference type="NCBI Taxonomy" id="1378264"/>
    <lineage>
        <taxon>Eukaryota</taxon>
        <taxon>Fungi</taxon>
        <taxon>Dikarya</taxon>
        <taxon>Ascomycota</taxon>
        <taxon>Saccharomycotina</taxon>
        <taxon>Saccharomycetes</taxon>
        <taxon>Phaffomycetales</taxon>
        <taxon>Wickerhamomycetaceae</taxon>
        <taxon>Wickerhamomyces</taxon>
    </lineage>
</organism>
<gene>
    <name evidence="8" type="ORF">WICMUC_001364</name>
</gene>
<dbReference type="Proteomes" id="UP000769528">
    <property type="component" value="Unassembled WGS sequence"/>
</dbReference>
<dbReference type="GO" id="GO:0005840">
    <property type="term" value="C:ribosome"/>
    <property type="evidence" value="ECO:0007669"/>
    <property type="project" value="UniProtKB-KW"/>
</dbReference>
<evidence type="ECO:0000256" key="7">
    <source>
        <dbReference type="ARBA" id="ARBA00035192"/>
    </source>
</evidence>
<reference evidence="8" key="1">
    <citation type="journal article" date="2021" name="Open Biol.">
        <title>Shared evolutionary footprints suggest mitochondrial oxidative damage underlies multiple complex I losses in fungi.</title>
        <authorList>
            <person name="Schikora-Tamarit M.A."/>
            <person name="Marcet-Houben M."/>
            <person name="Nosek J."/>
            <person name="Gabaldon T."/>
        </authorList>
    </citation>
    <scope>NUCLEOTIDE SEQUENCE</scope>
    <source>
        <strain evidence="8">CBS6341</strain>
    </source>
</reference>